<evidence type="ECO:0000313" key="2">
    <source>
        <dbReference type="Proteomes" id="UP000061382"/>
    </source>
</evidence>
<name>A0A0P0CTQ1_9BACT</name>
<proteinExistence type="predicted"/>
<dbReference type="KEGG" id="rti:DC20_20205"/>
<gene>
    <name evidence="1" type="ORF">DC20_20205</name>
</gene>
<reference evidence="1 2" key="1">
    <citation type="submission" date="2015-08" db="EMBL/GenBank/DDBJ databases">
        <title>Complete genome sequence of Rufibacter tibetensis strain 1351t, a radiation-resistant bacterium from tibet plateau.</title>
        <authorList>
            <person name="Dai J."/>
        </authorList>
    </citation>
    <scope>NUCLEOTIDE SEQUENCE [LARGE SCALE GENOMIC DNA]</scope>
    <source>
        <strain evidence="1 2">1351</strain>
    </source>
</reference>
<dbReference type="GO" id="GO:0016740">
    <property type="term" value="F:transferase activity"/>
    <property type="evidence" value="ECO:0007669"/>
    <property type="project" value="UniProtKB-KW"/>
</dbReference>
<keyword evidence="1" id="KW-0808">Transferase</keyword>
<dbReference type="Proteomes" id="UP000061382">
    <property type="component" value="Chromosome"/>
</dbReference>
<organism evidence="1 2">
    <name type="scientific">Rufibacter tibetensis</name>
    <dbReference type="NCBI Taxonomy" id="512763"/>
    <lineage>
        <taxon>Bacteria</taxon>
        <taxon>Pseudomonadati</taxon>
        <taxon>Bacteroidota</taxon>
        <taxon>Cytophagia</taxon>
        <taxon>Cytophagales</taxon>
        <taxon>Hymenobacteraceae</taxon>
        <taxon>Rufibacter</taxon>
    </lineage>
</organism>
<dbReference type="AlphaFoldDB" id="A0A0P0CTQ1"/>
<dbReference type="STRING" id="512763.DC20_20205"/>
<dbReference type="EMBL" id="CP012643">
    <property type="protein sequence ID" value="ALJ00885.1"/>
    <property type="molecule type" value="Genomic_DNA"/>
</dbReference>
<dbReference type="PATRIC" id="fig|512763.3.peg.4434"/>
<dbReference type="SUPFAM" id="SSF56801">
    <property type="entry name" value="Acetyl-CoA synthetase-like"/>
    <property type="match status" value="1"/>
</dbReference>
<evidence type="ECO:0000313" key="1">
    <source>
        <dbReference type="EMBL" id="ALJ00885.1"/>
    </source>
</evidence>
<dbReference type="OrthoDB" id="182577at2"/>
<protein>
    <submittedName>
        <fullName evidence="1">Acyl transferase</fullName>
    </submittedName>
</protein>
<sequence length="330" mass="37345">MGFPEEFKRNIIQYGPNDFVSAALELFQFQAQHNLVYRDYLFHLKRDPKQVKDLYQIPFLPIEFFKTHTVQSHSFTPQVIFKSSGTTLQQRSQHLVADPEFYKLHAQHLFEQTYGPLEGCVVLALLPSYLEQGDSSLVMMIDHFMKATGQSKPGFYLRNHEDLRQTVGEAKAQKKKVYLFGVTYALLDLTEEPGADELSGITIFETGGMKGRRREMVREELHTLLKDSFHVEAIHSEYGMTELLSQAYSTGEGIFHPSSTLRVLVRDVNDPFSVTAQAGSGGVNVIDLANVDSCAFIETKDLGKLYHDGSFEIMGRFDNSDIRGCNLLVS</sequence>
<accession>A0A0P0CTQ1</accession>
<dbReference type="RefSeq" id="WP_062545506.1">
    <property type="nucleotide sequence ID" value="NZ_CP012643.1"/>
</dbReference>
<keyword evidence="2" id="KW-1185">Reference proteome</keyword>